<dbReference type="RefSeq" id="WP_095895243.1">
    <property type="nucleotide sequence ID" value="NZ_BOPJ01000007.1"/>
</dbReference>
<proteinExistence type="predicted"/>
<evidence type="ECO:0008006" key="6">
    <source>
        <dbReference type="Google" id="ProtNLM"/>
    </source>
</evidence>
<sequence length="187" mass="21286">MKRFIAIVFTLLGFGAVQAQNASVEKDIIGVQIGIFETNVYNEHRLSDAVALRSQVSLYGGFRMGAAYDKAAFWLTPAISLEPKWYYGLNRRIKKGKNISNNSGNYLSLRTEFSPDWFIITNDNSLTNDYNSIAVIPTFGIRRSFSRNFNYEFNVGYGYVQTLGKKPNTTGGTFWLSFKIGYDFFKR</sequence>
<dbReference type="EMBL" id="JBJGWJ010000002">
    <property type="protein sequence ID" value="MFK8292945.1"/>
    <property type="molecule type" value="Genomic_DNA"/>
</dbReference>
<dbReference type="KEGG" id="csto:CGC58_04110"/>
<reference evidence="2" key="2">
    <citation type="journal article" date="2017" name="Genome Announc.">
        <title>Twelve Complete Reference Genomes of Clinical Isolates in the Capnocytophaga Genus.</title>
        <authorList>
            <person name="Villarma A."/>
            <person name="Gulvik C.A."/>
            <person name="Rowe L.A."/>
            <person name="Sheth M."/>
            <person name="Juieng P."/>
            <person name="Nicholson A.C."/>
            <person name="Loparev V.N."/>
            <person name="McQuiston J.R."/>
        </authorList>
    </citation>
    <scope>NUCLEOTIDE SEQUENCE</scope>
    <source>
        <strain evidence="2">H2177</strain>
    </source>
</reference>
<feature type="chain" id="PRO_5013055275" description="Outer membrane protein beta-barrel domain-containing protein" evidence="1">
    <location>
        <begin position="20"/>
        <end position="187"/>
    </location>
</feature>
<dbReference type="OrthoDB" id="883248at2"/>
<organism evidence="2 4">
    <name type="scientific">Capnocytophaga stomatis</name>
    <dbReference type="NCBI Taxonomy" id="1848904"/>
    <lineage>
        <taxon>Bacteria</taxon>
        <taxon>Pseudomonadati</taxon>
        <taxon>Bacteroidota</taxon>
        <taxon>Flavobacteriia</taxon>
        <taxon>Flavobacteriales</taxon>
        <taxon>Flavobacteriaceae</taxon>
        <taxon>Capnocytophaga</taxon>
    </lineage>
</organism>
<accession>A0A250FV86</accession>
<evidence type="ECO:0000313" key="3">
    <source>
        <dbReference type="EMBL" id="MFK8292945.1"/>
    </source>
</evidence>
<feature type="signal peptide" evidence="1">
    <location>
        <begin position="1"/>
        <end position="19"/>
    </location>
</feature>
<reference evidence="3" key="4">
    <citation type="submission" date="2024-10" db="EMBL/GenBank/DDBJ databases">
        <authorList>
            <person name="Bergman P."/>
            <person name="Andersson A.F."/>
            <person name="Zangenah S."/>
            <person name="Abbasi N."/>
        </authorList>
    </citation>
    <scope>NUCLEOTIDE SEQUENCE</scope>
    <source>
        <strain evidence="3">W5</strain>
    </source>
</reference>
<dbReference type="EMBL" id="CP022387">
    <property type="protein sequence ID" value="ATA88974.1"/>
    <property type="molecule type" value="Genomic_DNA"/>
</dbReference>
<gene>
    <name evidence="3" type="ORF">ACI76L_04035</name>
    <name evidence="2" type="ORF">CGC58_04110</name>
</gene>
<evidence type="ECO:0000256" key="1">
    <source>
        <dbReference type="SAM" id="SignalP"/>
    </source>
</evidence>
<protein>
    <recommendedName>
        <fullName evidence="6">Outer membrane protein beta-barrel domain-containing protein</fullName>
    </recommendedName>
</protein>
<name>A0A250FV86_9FLAO</name>
<dbReference type="Proteomes" id="UP000217348">
    <property type="component" value="Chromosome"/>
</dbReference>
<evidence type="ECO:0000313" key="5">
    <source>
        <dbReference type="Proteomes" id="UP001622370"/>
    </source>
</evidence>
<reference evidence="4" key="3">
    <citation type="submission" date="2017-06" db="EMBL/GenBank/DDBJ databases">
        <title>Capnocytophaga spp. assemblies.</title>
        <authorList>
            <person name="Gulvik C.A."/>
        </authorList>
    </citation>
    <scope>NUCLEOTIDE SEQUENCE [LARGE SCALE GENOMIC DNA]</scope>
    <source>
        <strain evidence="4">H2177</strain>
    </source>
</reference>
<reference evidence="3 5" key="1">
    <citation type="journal article" date="2016" name="Sci. Rep.">
        <title>Whole genome sequencing identifies a novel species of the genus Capnocytophaga isolated from dog and cat bite wounds in humans.</title>
        <authorList>
            <person name="Zangenah S."/>
            <person name="Abbasi N."/>
            <person name="Andersson A.F."/>
            <person name="Bergman P."/>
        </authorList>
    </citation>
    <scope>NUCLEOTIDE SEQUENCE [LARGE SCALE GENOMIC DNA]</scope>
    <source>
        <strain evidence="3 5">W5</strain>
    </source>
</reference>
<dbReference type="Proteomes" id="UP001622370">
    <property type="component" value="Unassembled WGS sequence"/>
</dbReference>
<dbReference type="AlphaFoldDB" id="A0A250FV86"/>
<keyword evidence="1" id="KW-0732">Signal</keyword>
<evidence type="ECO:0000313" key="4">
    <source>
        <dbReference type="Proteomes" id="UP000217348"/>
    </source>
</evidence>
<keyword evidence="5" id="KW-1185">Reference proteome</keyword>
<evidence type="ECO:0000313" key="2">
    <source>
        <dbReference type="EMBL" id="ATA88974.1"/>
    </source>
</evidence>